<comment type="cofactor">
    <cofactor evidence="2">
        <name>Ca(2+)</name>
        <dbReference type="ChEBI" id="CHEBI:29108"/>
    </cofactor>
</comment>
<keyword evidence="2" id="KW-0449">Lipoprotein</keyword>
<dbReference type="PANTHER" id="PTHR23248:SF57">
    <property type="entry name" value="PHOSPHOLIPID SCRAMBLASE"/>
    <property type="match status" value="1"/>
</dbReference>
<evidence type="ECO:0000256" key="1">
    <source>
        <dbReference type="ARBA" id="ARBA00005350"/>
    </source>
</evidence>
<comment type="similarity">
    <text evidence="1 2">Belongs to the phospholipid scramblase family.</text>
</comment>
<keyword evidence="4" id="KW-1185">Reference proteome</keyword>
<dbReference type="GO" id="GO:0005886">
    <property type="term" value="C:plasma membrane"/>
    <property type="evidence" value="ECO:0007669"/>
    <property type="project" value="TreeGrafter"/>
</dbReference>
<dbReference type="Ensembl" id="ENSPKIT00000038948.1">
    <property type="protein sequence ID" value="ENSPKIP00000014507.1"/>
    <property type="gene ID" value="ENSPKIG00000001545.1"/>
</dbReference>
<reference evidence="3" key="1">
    <citation type="submission" date="2025-08" db="UniProtKB">
        <authorList>
            <consortium name="Ensembl"/>
        </authorList>
    </citation>
    <scope>IDENTIFICATION</scope>
</reference>
<dbReference type="GO" id="GO:0017128">
    <property type="term" value="F:phospholipid scramblase activity"/>
    <property type="evidence" value="ECO:0007669"/>
    <property type="project" value="InterPro"/>
</dbReference>
<evidence type="ECO:0000256" key="2">
    <source>
        <dbReference type="RuleBase" id="RU363116"/>
    </source>
</evidence>
<dbReference type="Pfam" id="PF03803">
    <property type="entry name" value="Scramblase"/>
    <property type="match status" value="1"/>
</dbReference>
<keyword evidence="2" id="KW-0106">Calcium</keyword>
<sequence>FNCTQPVMEQTGTLVGVPPGLEYLTQVCSNCAQTPILCGFETNNQYEIKNIMGQTIYKALEDTNCCIRNMCGPLRRFNLMIKDNMDQEVMHLVRPWRCSSCCFPCCLQELEVQSPPGTALGYVVQDWHPILPKFSILGPSRETVLKLDGPCLLCNCCGDVKFELKGKDGQEVVGRITKQWGGLLKEILTDADNFGIQFPMDLDVRMKAVMGFLFFFCATSPPTVVQGPFQDF</sequence>
<dbReference type="AlphaFoldDB" id="A0A3B3R6W9"/>
<name>A0A3B3R6W9_9TELE</name>
<dbReference type="PANTHER" id="PTHR23248">
    <property type="entry name" value="PHOSPHOLIPID SCRAMBLASE-RELATED"/>
    <property type="match status" value="1"/>
</dbReference>
<accession>A0A3B3R6W9</accession>
<dbReference type="InterPro" id="IPR005552">
    <property type="entry name" value="Scramblase"/>
</dbReference>
<comment type="function">
    <text evidence="2">May mediate accelerated ATP-independent bidirectional transbilayer migration of phospholipids upon binding calcium ions that results in a loss of phospholipid asymmetry in the plasma membrane.</text>
</comment>
<reference evidence="3" key="2">
    <citation type="submission" date="2025-09" db="UniProtKB">
        <authorList>
            <consortium name="Ensembl"/>
        </authorList>
    </citation>
    <scope>IDENTIFICATION</scope>
</reference>
<protein>
    <recommendedName>
        <fullName evidence="2">Phospholipid scramblase</fullName>
    </recommendedName>
</protein>
<organism evidence="3 4">
    <name type="scientific">Paramormyrops kingsleyae</name>
    <dbReference type="NCBI Taxonomy" id="1676925"/>
    <lineage>
        <taxon>Eukaryota</taxon>
        <taxon>Metazoa</taxon>
        <taxon>Chordata</taxon>
        <taxon>Craniata</taxon>
        <taxon>Vertebrata</taxon>
        <taxon>Euteleostomi</taxon>
        <taxon>Actinopterygii</taxon>
        <taxon>Neopterygii</taxon>
        <taxon>Teleostei</taxon>
        <taxon>Osteoglossocephala</taxon>
        <taxon>Osteoglossomorpha</taxon>
        <taxon>Osteoglossiformes</taxon>
        <taxon>Mormyridae</taxon>
        <taxon>Paramormyrops</taxon>
    </lineage>
</organism>
<dbReference type="Proteomes" id="UP000261540">
    <property type="component" value="Unplaced"/>
</dbReference>
<evidence type="ECO:0000313" key="3">
    <source>
        <dbReference type="Ensembl" id="ENSPKIP00000014507.1"/>
    </source>
</evidence>
<evidence type="ECO:0000313" key="4">
    <source>
        <dbReference type="Proteomes" id="UP000261540"/>
    </source>
</evidence>
<proteinExistence type="inferred from homology"/>
<dbReference type="GeneTree" id="ENSGT00940000154435"/>
<keyword evidence="2" id="KW-0564">Palmitate</keyword>